<evidence type="ECO:0000313" key="1">
    <source>
        <dbReference type="EMBL" id="OPX47919.1"/>
    </source>
</evidence>
<evidence type="ECO:0000313" key="2">
    <source>
        <dbReference type="Proteomes" id="UP000191448"/>
    </source>
</evidence>
<comment type="caution">
    <text evidence="1">The sequence shown here is derived from an EMBL/GenBank/DDBJ whole genome shotgun (WGS) entry which is preliminary data.</text>
</comment>
<name>A0A1V4SVB6_9CLOT</name>
<protein>
    <submittedName>
        <fullName evidence="1">Uncharacterized protein</fullName>
    </submittedName>
</protein>
<dbReference type="Proteomes" id="UP000191448">
    <property type="component" value="Unassembled WGS sequence"/>
</dbReference>
<proteinExistence type="predicted"/>
<gene>
    <name evidence="1" type="ORF">CLTHE_14900</name>
</gene>
<dbReference type="RefSeq" id="WP_002599713.1">
    <property type="nucleotide sequence ID" value="NZ_LTAY01000037.1"/>
</dbReference>
<sequence length="68" mass="8117">MFIKKIRFQRTKGAKIESGWWIGKYEYAEDCIILDSKYNPIIKDKNGCLCWDYVTDWKNPVLIQVDNN</sequence>
<accession>A0A1V4SVB6</accession>
<reference evidence="1 2" key="1">
    <citation type="submission" date="2016-02" db="EMBL/GenBank/DDBJ databases">
        <title>Genome sequence of Clostridium thermobutyricum DSM 4928.</title>
        <authorList>
            <person name="Poehlein A."/>
            <person name="Daniel R."/>
        </authorList>
    </citation>
    <scope>NUCLEOTIDE SEQUENCE [LARGE SCALE GENOMIC DNA]</scope>
    <source>
        <strain evidence="1 2">DSM 4928</strain>
    </source>
</reference>
<dbReference type="AlphaFoldDB" id="A0A1V4SVB6"/>
<dbReference type="EMBL" id="LTAY01000037">
    <property type="protein sequence ID" value="OPX47919.1"/>
    <property type="molecule type" value="Genomic_DNA"/>
</dbReference>
<organism evidence="1 2">
    <name type="scientific">Clostridium thermobutyricum DSM 4928</name>
    <dbReference type="NCBI Taxonomy" id="1121339"/>
    <lineage>
        <taxon>Bacteria</taxon>
        <taxon>Bacillati</taxon>
        <taxon>Bacillota</taxon>
        <taxon>Clostridia</taxon>
        <taxon>Eubacteriales</taxon>
        <taxon>Clostridiaceae</taxon>
        <taxon>Clostridium</taxon>
    </lineage>
</organism>